<keyword evidence="4" id="KW-1185">Reference proteome</keyword>
<name>A0A286PH75_STROL</name>
<dbReference type="AlphaFoldDB" id="A0A286PH75"/>
<feature type="transmembrane region" description="Helical" evidence="2">
    <location>
        <begin position="91"/>
        <end position="115"/>
    </location>
</feature>
<keyword evidence="2" id="KW-1133">Transmembrane helix</keyword>
<evidence type="ECO:0000313" key="4">
    <source>
        <dbReference type="Proteomes" id="UP000217446"/>
    </source>
</evidence>
<evidence type="ECO:0000256" key="2">
    <source>
        <dbReference type="SAM" id="Phobius"/>
    </source>
</evidence>
<feature type="transmembrane region" description="Helical" evidence="2">
    <location>
        <begin position="21"/>
        <end position="42"/>
    </location>
</feature>
<evidence type="ECO:0000256" key="1">
    <source>
        <dbReference type="SAM" id="MobiDB-lite"/>
    </source>
</evidence>
<evidence type="ECO:0000313" key="3">
    <source>
        <dbReference type="EMBL" id="GAX58904.1"/>
    </source>
</evidence>
<keyword evidence="2" id="KW-0812">Transmembrane</keyword>
<gene>
    <name evidence="3" type="ORF">SO3561_10479</name>
</gene>
<feature type="compositionally biased region" description="Low complexity" evidence="1">
    <location>
        <begin position="128"/>
        <end position="145"/>
    </location>
</feature>
<feature type="region of interest" description="Disordered" evidence="1">
    <location>
        <begin position="120"/>
        <end position="145"/>
    </location>
</feature>
<organism evidence="3 4">
    <name type="scientific">Streptomyces olivochromogenes</name>
    <dbReference type="NCBI Taxonomy" id="1963"/>
    <lineage>
        <taxon>Bacteria</taxon>
        <taxon>Bacillati</taxon>
        <taxon>Actinomycetota</taxon>
        <taxon>Actinomycetes</taxon>
        <taxon>Kitasatosporales</taxon>
        <taxon>Streptomycetaceae</taxon>
        <taxon>Streptomyces</taxon>
    </lineage>
</organism>
<proteinExistence type="predicted"/>
<keyword evidence="2" id="KW-0472">Membrane</keyword>
<sequence>MSNHTRSVFAVSSKVVVLRALLFWVLCEAFFALTTPLLVGWMGTPEKGYGELLHEYLRGPEMYLVAAALCAARLPSLTLQAYRKTGTATPWVYLALILGANASLVMAAAPALVFAEYEPEPGSGRVPASHAPNISASSSSVARRR</sequence>
<dbReference type="EMBL" id="BDQI01000070">
    <property type="protein sequence ID" value="GAX58904.1"/>
    <property type="molecule type" value="Genomic_DNA"/>
</dbReference>
<dbReference type="Proteomes" id="UP000217446">
    <property type="component" value="Unassembled WGS sequence"/>
</dbReference>
<reference evidence="4" key="1">
    <citation type="submission" date="2017-05" db="EMBL/GenBank/DDBJ databases">
        <title>Streptomyces olivochromogenes NBRC 3561 whole genome shotgun sequence.</title>
        <authorList>
            <person name="Dohra H."/>
            <person name="Kodani S."/>
        </authorList>
    </citation>
    <scope>NUCLEOTIDE SEQUENCE [LARGE SCALE GENOMIC DNA]</scope>
    <source>
        <strain evidence="4">NBRC 3561</strain>
    </source>
</reference>
<comment type="caution">
    <text evidence="3">The sequence shown here is derived from an EMBL/GenBank/DDBJ whole genome shotgun (WGS) entry which is preliminary data.</text>
</comment>
<feature type="transmembrane region" description="Helical" evidence="2">
    <location>
        <begin position="62"/>
        <end position="79"/>
    </location>
</feature>
<accession>A0A286PH75</accession>
<protein>
    <submittedName>
        <fullName evidence="3">Uncharacterized protein</fullName>
    </submittedName>
</protein>